<reference evidence="2 3" key="1">
    <citation type="journal article" date="2012" name="Appl. Environ. Microbiol.">
        <title>Short-read sequencing for genomic analysis of the brown rot fungus Fibroporia radiculosa.</title>
        <authorList>
            <person name="Tang J.D."/>
            <person name="Perkins A.D."/>
            <person name="Sonstegard T.S."/>
            <person name="Schroeder S.G."/>
            <person name="Burgess S.C."/>
            <person name="Diehl S.V."/>
        </authorList>
    </citation>
    <scope>NUCLEOTIDE SEQUENCE [LARGE SCALE GENOMIC DNA]</scope>
    <source>
        <strain evidence="2 3">TFFH 294</strain>
    </source>
</reference>
<dbReference type="Proteomes" id="UP000006352">
    <property type="component" value="Unassembled WGS sequence"/>
</dbReference>
<evidence type="ECO:0000256" key="1">
    <source>
        <dbReference type="SAM" id="MobiDB-lite"/>
    </source>
</evidence>
<name>J4IC03_9APHY</name>
<keyword evidence="3" id="KW-1185">Reference proteome</keyword>
<dbReference type="InParanoid" id="J4IC03"/>
<dbReference type="GeneID" id="24100472"/>
<sequence length="381" mass="42652">MSEDEEELRSVRDELLAVGETIAQIEARYTAALTRSLERTRRLEARVVDLEAQLALSSSELQRLRAENVDLRRSSQAGSHRTTNERESAAGTNSQSQILDTKGKAVARRAPSTEPLSPVSDIDLRGSSAHATAAHRQRRQAGTRSARPQPLKIADPSSPSASADIQPPPRQTTPLPESPGAWYIEYLNPPATATNSAGPMSYADLQSLLGLDDETMICIESLGWMDDPCMRIHIHNNLIFVTRALFLEGPSGTYLVNWGRQEVNRNVKRYLVEGMNRPAASLFHLFFNPQTQRGLVEAWFYLGAHEMTAVELGSAWHSSWLHKEEKKVLCAELMQRWNSRMDGRDVARMIEERELEQCTIQLKHEGQEDATAAFLEEVLRG</sequence>
<accession>J4IC03</accession>
<feature type="compositionally biased region" description="Polar residues" evidence="1">
    <location>
        <begin position="90"/>
        <end position="99"/>
    </location>
</feature>
<dbReference type="OrthoDB" id="2803029at2759"/>
<proteinExistence type="predicted"/>
<dbReference type="AlphaFoldDB" id="J4IC03"/>
<feature type="region of interest" description="Disordered" evidence="1">
    <location>
        <begin position="71"/>
        <end position="181"/>
    </location>
</feature>
<dbReference type="EMBL" id="HE797195">
    <property type="protein sequence ID" value="CCM05561.1"/>
    <property type="molecule type" value="Genomic_DNA"/>
</dbReference>
<evidence type="ECO:0000313" key="2">
    <source>
        <dbReference type="EMBL" id="CCM05561.1"/>
    </source>
</evidence>
<protein>
    <submittedName>
        <fullName evidence="2">Uncharacterized protein</fullName>
    </submittedName>
</protein>
<evidence type="ECO:0000313" key="3">
    <source>
        <dbReference type="Proteomes" id="UP000006352"/>
    </source>
</evidence>
<dbReference type="HOGENOM" id="CLU_839700_0_0_1"/>
<organism evidence="2 3">
    <name type="scientific">Fibroporia radiculosa</name>
    <dbReference type="NCBI Taxonomy" id="599839"/>
    <lineage>
        <taxon>Eukaryota</taxon>
        <taxon>Fungi</taxon>
        <taxon>Dikarya</taxon>
        <taxon>Basidiomycota</taxon>
        <taxon>Agaricomycotina</taxon>
        <taxon>Agaricomycetes</taxon>
        <taxon>Polyporales</taxon>
        <taxon>Fibroporiaceae</taxon>
        <taxon>Fibroporia</taxon>
    </lineage>
</organism>
<feature type="compositionally biased region" description="Low complexity" evidence="1">
    <location>
        <begin position="153"/>
        <end position="165"/>
    </location>
</feature>
<gene>
    <name evidence="2" type="ORF">FIBRA_07788</name>
</gene>
<dbReference type="RefSeq" id="XP_012184844.1">
    <property type="nucleotide sequence ID" value="XM_012329454.1"/>
</dbReference>